<evidence type="ECO:0000256" key="1">
    <source>
        <dbReference type="SAM" id="MobiDB-lite"/>
    </source>
</evidence>
<evidence type="ECO:0000313" key="2">
    <source>
        <dbReference type="EMBL" id="GFC75303.1"/>
    </source>
</evidence>
<accession>A0A699QPP2</accession>
<sequence length="89" mass="10045">MNDMMNPKRRGDRNSRRSEDDRVADEYSSKSLSLPSPYLTSYLTSSPSPSPKPKPKSRTSYLTSSPSPSPVDPNVQQELITSSNRRSRR</sequence>
<feature type="compositionally biased region" description="Basic and acidic residues" evidence="1">
    <location>
        <begin position="12"/>
        <end position="28"/>
    </location>
</feature>
<proteinExistence type="predicted"/>
<dbReference type="AlphaFoldDB" id="A0A699QPP2"/>
<feature type="compositionally biased region" description="Low complexity" evidence="1">
    <location>
        <begin position="29"/>
        <end position="47"/>
    </location>
</feature>
<feature type="region of interest" description="Disordered" evidence="1">
    <location>
        <begin position="1"/>
        <end position="89"/>
    </location>
</feature>
<name>A0A699QPP2_TANCI</name>
<reference evidence="2" key="1">
    <citation type="journal article" date="2019" name="Sci. Rep.">
        <title>Draft genome of Tanacetum cinerariifolium, the natural source of mosquito coil.</title>
        <authorList>
            <person name="Yamashiro T."/>
            <person name="Shiraishi A."/>
            <person name="Satake H."/>
            <person name="Nakayama K."/>
        </authorList>
    </citation>
    <scope>NUCLEOTIDE SEQUENCE</scope>
</reference>
<organism evidence="2">
    <name type="scientific">Tanacetum cinerariifolium</name>
    <name type="common">Dalmatian daisy</name>
    <name type="synonym">Chrysanthemum cinerariifolium</name>
    <dbReference type="NCBI Taxonomy" id="118510"/>
    <lineage>
        <taxon>Eukaryota</taxon>
        <taxon>Viridiplantae</taxon>
        <taxon>Streptophyta</taxon>
        <taxon>Embryophyta</taxon>
        <taxon>Tracheophyta</taxon>
        <taxon>Spermatophyta</taxon>
        <taxon>Magnoliopsida</taxon>
        <taxon>eudicotyledons</taxon>
        <taxon>Gunneridae</taxon>
        <taxon>Pentapetalae</taxon>
        <taxon>asterids</taxon>
        <taxon>campanulids</taxon>
        <taxon>Asterales</taxon>
        <taxon>Asteraceae</taxon>
        <taxon>Asteroideae</taxon>
        <taxon>Anthemideae</taxon>
        <taxon>Anthemidinae</taxon>
        <taxon>Tanacetum</taxon>
    </lineage>
</organism>
<dbReference type="EMBL" id="BKCJ011051130">
    <property type="protein sequence ID" value="GFC75303.1"/>
    <property type="molecule type" value="Genomic_DNA"/>
</dbReference>
<gene>
    <name evidence="2" type="ORF">Tci_847273</name>
</gene>
<comment type="caution">
    <text evidence="2">The sequence shown here is derived from an EMBL/GenBank/DDBJ whole genome shotgun (WGS) entry which is preliminary data.</text>
</comment>
<feature type="compositionally biased region" description="Polar residues" evidence="1">
    <location>
        <begin position="74"/>
        <end position="89"/>
    </location>
</feature>
<protein>
    <submittedName>
        <fullName evidence="2">Uncharacterized protein</fullName>
    </submittedName>
</protein>